<reference evidence="5" key="2">
    <citation type="submission" date="2015-06" db="UniProtKB">
        <authorList>
            <consortium name="EnsemblMetazoa"/>
        </authorList>
    </citation>
    <scope>IDENTIFICATION</scope>
</reference>
<dbReference type="InterPro" id="IPR031311">
    <property type="entry name" value="CHIT_BIND_RR_consensus"/>
</dbReference>
<dbReference type="HOGENOM" id="CLU_065450_3_0_1"/>
<accession>T1H5A5</accession>
<dbReference type="STRING" id="36166.T1H5A5"/>
<dbReference type="PANTHER" id="PTHR10380:SF173">
    <property type="entry name" value="CUTICULAR PROTEIN 47EF, ISOFORM C-RELATED"/>
    <property type="match status" value="1"/>
</dbReference>
<dbReference type="Proteomes" id="UP000015102">
    <property type="component" value="Unassembled WGS sequence"/>
</dbReference>
<dbReference type="PROSITE" id="PS00306">
    <property type="entry name" value="CASEIN_ALPHA_BETA"/>
    <property type="match status" value="1"/>
</dbReference>
<dbReference type="PROSITE" id="PS00233">
    <property type="entry name" value="CHIT_BIND_RR_1"/>
    <property type="match status" value="1"/>
</dbReference>
<sequence length="117" mass="12377">MKTFIAFACLVAAAFAVSSDGVSVVSRSESVREDGFDFALQQSDGQVQHQSGHLAGDALAQTGDFSWVSPEGEKIAISYVADENGYQPSGANLPVGPEIPDHVVKLVKYLETHGGHE</sequence>
<evidence type="ECO:0000256" key="3">
    <source>
        <dbReference type="PROSITE-ProRule" id="PRU00497"/>
    </source>
</evidence>
<proteinExistence type="predicted"/>
<evidence type="ECO:0000256" key="1">
    <source>
        <dbReference type="ARBA" id="ARBA00022460"/>
    </source>
</evidence>
<dbReference type="InterPro" id="IPR031305">
    <property type="entry name" value="Casein_CS"/>
</dbReference>
<dbReference type="InterPro" id="IPR000618">
    <property type="entry name" value="Insect_cuticle"/>
</dbReference>
<dbReference type="OMA" id="ETHGGHE"/>
<dbReference type="InterPro" id="IPR050468">
    <property type="entry name" value="Cuticle_Struct_Prot"/>
</dbReference>
<keyword evidence="6" id="KW-1185">Reference proteome</keyword>
<dbReference type="PROSITE" id="PS51155">
    <property type="entry name" value="CHIT_BIND_RR_2"/>
    <property type="match status" value="1"/>
</dbReference>
<feature type="chain" id="PRO_5004577371" evidence="4">
    <location>
        <begin position="17"/>
        <end position="117"/>
    </location>
</feature>
<dbReference type="EMBL" id="CAQQ02373877">
    <property type="status" value="NOT_ANNOTATED_CDS"/>
    <property type="molecule type" value="Genomic_DNA"/>
</dbReference>
<organism evidence="5 6">
    <name type="scientific">Megaselia scalaris</name>
    <name type="common">Humpbacked fly</name>
    <name type="synonym">Phora scalaris</name>
    <dbReference type="NCBI Taxonomy" id="36166"/>
    <lineage>
        <taxon>Eukaryota</taxon>
        <taxon>Metazoa</taxon>
        <taxon>Ecdysozoa</taxon>
        <taxon>Arthropoda</taxon>
        <taxon>Hexapoda</taxon>
        <taxon>Insecta</taxon>
        <taxon>Pterygota</taxon>
        <taxon>Neoptera</taxon>
        <taxon>Endopterygota</taxon>
        <taxon>Diptera</taxon>
        <taxon>Brachycera</taxon>
        <taxon>Muscomorpha</taxon>
        <taxon>Platypezoidea</taxon>
        <taxon>Phoridae</taxon>
        <taxon>Megaseliini</taxon>
        <taxon>Megaselia</taxon>
    </lineage>
</organism>
<keyword evidence="1 3" id="KW-0193">Cuticle</keyword>
<evidence type="ECO:0000313" key="5">
    <source>
        <dbReference type="EnsemblMetazoa" id="MESCA011482-PA"/>
    </source>
</evidence>
<dbReference type="PANTHER" id="PTHR10380">
    <property type="entry name" value="CUTICLE PROTEIN"/>
    <property type="match status" value="1"/>
</dbReference>
<evidence type="ECO:0000313" key="6">
    <source>
        <dbReference type="Proteomes" id="UP000015102"/>
    </source>
</evidence>
<name>T1H5A5_MEGSC</name>
<dbReference type="EnsemblMetazoa" id="MESCA011482-RA">
    <property type="protein sequence ID" value="MESCA011482-PA"/>
    <property type="gene ID" value="MESCA011482"/>
</dbReference>
<protein>
    <submittedName>
        <fullName evidence="5">Uncharacterized protein</fullName>
    </submittedName>
</protein>
<dbReference type="Pfam" id="PF00379">
    <property type="entry name" value="Chitin_bind_4"/>
    <property type="match status" value="1"/>
</dbReference>
<evidence type="ECO:0000256" key="2">
    <source>
        <dbReference type="ARBA" id="ARBA00022729"/>
    </source>
</evidence>
<reference evidence="6" key="1">
    <citation type="submission" date="2013-02" db="EMBL/GenBank/DDBJ databases">
        <authorList>
            <person name="Hughes D."/>
        </authorList>
    </citation>
    <scope>NUCLEOTIDE SEQUENCE</scope>
    <source>
        <strain>Durham</strain>
        <strain evidence="6">NC isolate 2 -- Noor lab</strain>
    </source>
</reference>
<evidence type="ECO:0000256" key="4">
    <source>
        <dbReference type="SAM" id="SignalP"/>
    </source>
</evidence>
<feature type="signal peptide" evidence="4">
    <location>
        <begin position="1"/>
        <end position="16"/>
    </location>
</feature>
<dbReference type="AlphaFoldDB" id="T1H5A5"/>
<dbReference type="GO" id="GO:0008010">
    <property type="term" value="F:structural constituent of chitin-based larval cuticle"/>
    <property type="evidence" value="ECO:0007669"/>
    <property type="project" value="TreeGrafter"/>
</dbReference>
<dbReference type="GO" id="GO:0062129">
    <property type="term" value="C:chitin-based extracellular matrix"/>
    <property type="evidence" value="ECO:0007669"/>
    <property type="project" value="TreeGrafter"/>
</dbReference>
<keyword evidence="2 4" id="KW-0732">Signal</keyword>